<feature type="domain" description="RNA-binding S4" evidence="11">
    <location>
        <begin position="4"/>
        <end position="64"/>
    </location>
</feature>
<evidence type="ECO:0000259" key="11">
    <source>
        <dbReference type="SMART" id="SM00363"/>
    </source>
</evidence>
<evidence type="ECO:0000256" key="7">
    <source>
        <dbReference type="ARBA" id="ARBA00042843"/>
    </source>
</evidence>
<dbReference type="Gene3D" id="3.30.2350.10">
    <property type="entry name" value="Pseudouridine synthase"/>
    <property type="match status" value="1"/>
</dbReference>
<keyword evidence="13" id="KW-1185">Reference proteome</keyword>
<evidence type="ECO:0000256" key="9">
    <source>
        <dbReference type="ARBA" id="ARBA00043147"/>
    </source>
</evidence>
<evidence type="ECO:0000256" key="3">
    <source>
        <dbReference type="ARBA" id="ARBA00038922"/>
    </source>
</evidence>
<dbReference type="OrthoDB" id="9807213at2"/>
<dbReference type="GO" id="GO:0001522">
    <property type="term" value="P:pseudouridine synthesis"/>
    <property type="evidence" value="ECO:0007669"/>
    <property type="project" value="InterPro"/>
</dbReference>
<dbReference type="GO" id="GO:0006396">
    <property type="term" value="P:RNA processing"/>
    <property type="evidence" value="ECO:0007669"/>
    <property type="project" value="UniProtKB-ARBA"/>
</dbReference>
<gene>
    <name evidence="12" type="ORF">RF819_07450</name>
</gene>
<comment type="catalytic activity">
    <reaction evidence="2">
        <text>uridine(2604) in 23S rRNA = pseudouridine(2604) in 23S rRNA</text>
        <dbReference type="Rhea" id="RHEA:38875"/>
        <dbReference type="Rhea" id="RHEA-COMP:10093"/>
        <dbReference type="Rhea" id="RHEA-COMP:10094"/>
        <dbReference type="ChEBI" id="CHEBI:65314"/>
        <dbReference type="ChEBI" id="CHEBI:65315"/>
        <dbReference type="EC" id="5.4.99.21"/>
    </reaction>
</comment>
<dbReference type="SUPFAM" id="SSF55120">
    <property type="entry name" value="Pseudouridine synthase"/>
    <property type="match status" value="1"/>
</dbReference>
<evidence type="ECO:0000256" key="1">
    <source>
        <dbReference type="ARBA" id="ARBA00036390"/>
    </source>
</evidence>
<evidence type="ECO:0000313" key="13">
    <source>
        <dbReference type="Proteomes" id="UP000190750"/>
    </source>
</evidence>
<dbReference type="InterPro" id="IPR050343">
    <property type="entry name" value="RsuA_PseudoU_synthase"/>
</dbReference>
<evidence type="ECO:0000256" key="6">
    <source>
        <dbReference type="ARBA" id="ARBA00041697"/>
    </source>
</evidence>
<dbReference type="InterPro" id="IPR020103">
    <property type="entry name" value="PsdUridine_synth_cat_dom_sf"/>
</dbReference>
<dbReference type="AlphaFoldDB" id="A0A1T1AXX7"/>
<organism evidence="12 13">
    <name type="scientific">Rhodoferax fermentans</name>
    <dbReference type="NCBI Taxonomy" id="28066"/>
    <lineage>
        <taxon>Bacteria</taxon>
        <taxon>Pseudomonadati</taxon>
        <taxon>Pseudomonadota</taxon>
        <taxon>Betaproteobacteria</taxon>
        <taxon>Burkholderiales</taxon>
        <taxon>Comamonadaceae</taxon>
        <taxon>Rhodoferax</taxon>
    </lineage>
</organism>
<keyword evidence="10" id="KW-0694">RNA-binding</keyword>
<evidence type="ECO:0000256" key="4">
    <source>
        <dbReference type="ARBA" id="ARBA00039989"/>
    </source>
</evidence>
<dbReference type="SUPFAM" id="SSF55174">
    <property type="entry name" value="Alpha-L RNA-binding motif"/>
    <property type="match status" value="1"/>
</dbReference>
<dbReference type="EMBL" id="MTJN01000002">
    <property type="protein sequence ID" value="OOV08960.1"/>
    <property type="molecule type" value="Genomic_DNA"/>
</dbReference>
<dbReference type="CDD" id="cd00165">
    <property type="entry name" value="S4"/>
    <property type="match status" value="1"/>
</dbReference>
<dbReference type="InterPro" id="IPR002942">
    <property type="entry name" value="S4_RNA-bd"/>
</dbReference>
<dbReference type="Gene3D" id="3.10.290.10">
    <property type="entry name" value="RNA-binding S4 domain"/>
    <property type="match status" value="1"/>
</dbReference>
<reference evidence="12 13" key="1">
    <citation type="submission" date="2017-01" db="EMBL/GenBank/DDBJ databases">
        <title>Genome sequencing of Rhodoferax fermentans JCM 7819.</title>
        <authorList>
            <person name="Kim Y.J."/>
            <person name="Farh M.E.-A."/>
            <person name="Yang D.-C."/>
        </authorList>
    </citation>
    <scope>NUCLEOTIDE SEQUENCE [LARGE SCALE GENOMIC DNA]</scope>
    <source>
        <strain evidence="12 13">JCM 7819</strain>
    </source>
</reference>
<evidence type="ECO:0000256" key="10">
    <source>
        <dbReference type="PROSITE-ProRule" id="PRU00182"/>
    </source>
</evidence>
<evidence type="ECO:0000256" key="5">
    <source>
        <dbReference type="ARBA" id="ARBA00041420"/>
    </source>
</evidence>
<evidence type="ECO:0000256" key="2">
    <source>
        <dbReference type="ARBA" id="ARBA00036535"/>
    </source>
</evidence>
<dbReference type="EC" id="5.4.99.21" evidence="3"/>
<comment type="caution">
    <text evidence="12">The sequence shown here is derived from an EMBL/GenBank/DDBJ whole genome shotgun (WGS) entry which is preliminary data.</text>
</comment>
<dbReference type="PROSITE" id="PS50889">
    <property type="entry name" value="S4"/>
    <property type="match status" value="1"/>
</dbReference>
<dbReference type="SMART" id="SM00363">
    <property type="entry name" value="S4"/>
    <property type="match status" value="1"/>
</dbReference>
<proteinExistence type="predicted"/>
<dbReference type="STRING" id="28066.RF819_07450"/>
<dbReference type="Pfam" id="PF01479">
    <property type="entry name" value="S4"/>
    <property type="match status" value="1"/>
</dbReference>
<dbReference type="PANTHER" id="PTHR47683:SF2">
    <property type="entry name" value="RNA-BINDING S4 DOMAIN-CONTAINING PROTEIN"/>
    <property type="match status" value="1"/>
</dbReference>
<dbReference type="PANTHER" id="PTHR47683">
    <property type="entry name" value="PSEUDOURIDINE SYNTHASE FAMILY PROTEIN-RELATED"/>
    <property type="match status" value="1"/>
</dbReference>
<dbReference type="InterPro" id="IPR036986">
    <property type="entry name" value="S4_RNA-bd_sf"/>
</dbReference>
<dbReference type="Proteomes" id="UP000190750">
    <property type="component" value="Unassembled WGS sequence"/>
</dbReference>
<name>A0A1T1AXX7_RHOFE</name>
<evidence type="ECO:0000313" key="12">
    <source>
        <dbReference type="EMBL" id="OOV08960.1"/>
    </source>
</evidence>
<sequence>MAGVRLSKLVAAQVNCSRREAEQIIEGGWVQVNGKVVEEPMARVLDQSVVVDPQANPMALSEVTLLLHKPPGFEAMAPLGAANKRLKPAHTLLQAATHWEQDESNERVLKRHLAKLTAGVPLELAASGLIVFTQDWRVLRKLTEDAAQIEHELAVEVQGEVSPEQLQRMNVPSTHAGSTLPPVKVSVNSTGETSTRLRFAVKGAHPGLAAYLCERAGLQILSVKRLRIGRVTLAHLPEGQWRYLLPHERF</sequence>
<dbReference type="GO" id="GO:0003723">
    <property type="term" value="F:RNA binding"/>
    <property type="evidence" value="ECO:0007669"/>
    <property type="project" value="UniProtKB-KW"/>
</dbReference>
<comment type="catalytic activity">
    <reaction evidence="1">
        <text>uridine(35) in tRNA(Tyr) = pseudouridine(35) in tRNA(Tyr)</text>
        <dbReference type="Rhea" id="RHEA:60556"/>
        <dbReference type="Rhea" id="RHEA-COMP:15607"/>
        <dbReference type="Rhea" id="RHEA-COMP:15608"/>
        <dbReference type="ChEBI" id="CHEBI:65314"/>
        <dbReference type="ChEBI" id="CHEBI:65315"/>
    </reaction>
</comment>
<evidence type="ECO:0000256" key="8">
    <source>
        <dbReference type="ARBA" id="ARBA00042890"/>
    </source>
</evidence>
<protein>
    <recommendedName>
        <fullName evidence="4">Dual-specificity RNA pseudouridine synthase RluF</fullName>
        <ecNumber evidence="3">5.4.99.21</ecNumber>
    </recommendedName>
    <alternativeName>
        <fullName evidence="6">23S rRNA pseudouridine(2604) synthase</fullName>
    </alternativeName>
    <alternativeName>
        <fullName evidence="8">Ribosomal large subunit pseudouridine synthase F</fullName>
    </alternativeName>
    <alternativeName>
        <fullName evidence="7">rRNA pseudouridylate synthase F</fullName>
    </alternativeName>
    <alternativeName>
        <fullName evidence="9">rRNA-uridine isomerase F</fullName>
    </alternativeName>
    <alternativeName>
        <fullName evidence="5">tRNA(Tyr) pseudouridine(35) synthase</fullName>
    </alternativeName>
</protein>
<dbReference type="GO" id="GO:0160138">
    <property type="term" value="F:23S rRNA pseudouridine(2604) synthase activity"/>
    <property type="evidence" value="ECO:0007669"/>
    <property type="project" value="UniProtKB-EC"/>
</dbReference>
<accession>A0A1T1AXX7</accession>